<dbReference type="GO" id="GO:0005737">
    <property type="term" value="C:cytoplasm"/>
    <property type="evidence" value="ECO:0007669"/>
    <property type="project" value="UniProtKB-SubCell"/>
</dbReference>
<evidence type="ECO:0000256" key="6">
    <source>
        <dbReference type="ARBA" id="ARBA00022695"/>
    </source>
</evidence>
<reference evidence="11 12" key="2">
    <citation type="submission" date="2011-11" db="EMBL/GenBank/DDBJ databases">
        <authorList>
            <consortium name="US DOE Joint Genome Institute"/>
            <person name="Lucas S."/>
            <person name="Han J."/>
            <person name="Lapidus A."/>
            <person name="Cheng J.-F."/>
            <person name="Goodwin L."/>
            <person name="Pitluck S."/>
            <person name="Peters L."/>
            <person name="Ovchinnikova G."/>
            <person name="Zhang X."/>
            <person name="Detter J.C."/>
            <person name="Han C."/>
            <person name="Tapia R."/>
            <person name="Land M."/>
            <person name="Hauser L."/>
            <person name="Kyrpides N."/>
            <person name="Ivanova N."/>
            <person name="Pagani I."/>
            <person name="Vogl K."/>
            <person name="Liu Z."/>
            <person name="Overmann J."/>
            <person name="Frigaard N.-U."/>
            <person name="Bryant D."/>
            <person name="Woyke T."/>
        </authorList>
    </citation>
    <scope>NUCLEOTIDE SEQUENCE [LARGE SCALE GENOMIC DNA]</scope>
    <source>
        <strain evidence="11 12">970</strain>
    </source>
</reference>
<keyword evidence="7" id="KW-0235">DNA replication</keyword>
<dbReference type="InterPro" id="IPR004013">
    <property type="entry name" value="PHP_dom"/>
</dbReference>
<dbReference type="GO" id="GO:0003676">
    <property type="term" value="F:nucleic acid binding"/>
    <property type="evidence" value="ECO:0007669"/>
    <property type="project" value="InterPro"/>
</dbReference>
<dbReference type="NCBIfam" id="NF004226">
    <property type="entry name" value="PRK05673.1"/>
    <property type="match status" value="1"/>
</dbReference>
<dbReference type="Gene3D" id="2.40.50.140">
    <property type="entry name" value="Nucleic acid-binding proteins"/>
    <property type="match status" value="1"/>
</dbReference>
<dbReference type="SMART" id="SM00481">
    <property type="entry name" value="POLIIIAc"/>
    <property type="match status" value="1"/>
</dbReference>
<keyword evidence="12" id="KW-1185">Reference proteome</keyword>
<dbReference type="AlphaFoldDB" id="H8Z0E2"/>
<dbReference type="OrthoDB" id="9803237at2"/>
<dbReference type="Gene3D" id="1.10.150.870">
    <property type="match status" value="1"/>
</dbReference>
<dbReference type="STRING" id="631362.Thi970DRAFT_01432"/>
<dbReference type="GO" id="GO:0006260">
    <property type="term" value="P:DNA replication"/>
    <property type="evidence" value="ECO:0007669"/>
    <property type="project" value="UniProtKB-KW"/>
</dbReference>
<evidence type="ECO:0000259" key="10">
    <source>
        <dbReference type="SMART" id="SM00481"/>
    </source>
</evidence>
<dbReference type="FunFam" id="1.10.150.870:FF:000001">
    <property type="entry name" value="DNA polymerase III subunit alpha"/>
    <property type="match status" value="1"/>
</dbReference>
<dbReference type="Pfam" id="PF14579">
    <property type="entry name" value="HHH_6"/>
    <property type="match status" value="1"/>
</dbReference>
<evidence type="ECO:0000313" key="12">
    <source>
        <dbReference type="Proteomes" id="UP000002964"/>
    </source>
</evidence>
<evidence type="ECO:0000256" key="7">
    <source>
        <dbReference type="ARBA" id="ARBA00022705"/>
    </source>
</evidence>
<comment type="catalytic activity">
    <reaction evidence="9">
        <text>DNA(n) + a 2'-deoxyribonucleoside 5'-triphosphate = DNA(n+1) + diphosphate</text>
        <dbReference type="Rhea" id="RHEA:22508"/>
        <dbReference type="Rhea" id="RHEA-COMP:17339"/>
        <dbReference type="Rhea" id="RHEA-COMP:17340"/>
        <dbReference type="ChEBI" id="CHEBI:33019"/>
        <dbReference type="ChEBI" id="CHEBI:61560"/>
        <dbReference type="ChEBI" id="CHEBI:173112"/>
        <dbReference type="EC" id="2.7.7.7"/>
    </reaction>
</comment>
<accession>H8Z0E2</accession>
<keyword evidence="4" id="KW-0963">Cytoplasm</keyword>
<evidence type="ECO:0000256" key="8">
    <source>
        <dbReference type="ARBA" id="ARBA00022932"/>
    </source>
</evidence>
<dbReference type="RefSeq" id="WP_009147829.1">
    <property type="nucleotide sequence ID" value="NZ_CP121471.1"/>
</dbReference>
<dbReference type="EC" id="2.7.7.7" evidence="2"/>
<dbReference type="CDD" id="cd04485">
    <property type="entry name" value="DnaE_OBF"/>
    <property type="match status" value="1"/>
</dbReference>
<dbReference type="Pfam" id="PF20914">
    <property type="entry name" value="DNA_pol_IIIA_C"/>
    <property type="match status" value="1"/>
</dbReference>
<keyword evidence="5" id="KW-0808">Transferase</keyword>
<name>H8Z0E2_9GAMM</name>
<dbReference type="Pfam" id="PF07733">
    <property type="entry name" value="DNA_pol3_alpha"/>
    <property type="match status" value="1"/>
</dbReference>
<dbReference type="NCBIfam" id="TIGR00594">
    <property type="entry name" value="polc"/>
    <property type="match status" value="1"/>
</dbReference>
<sequence length="1203" mass="133336">MEQSFVHLHLHSEFSLVDGLVRPKALVAAAAEAGMPAVAVTDLTNLFCLVRFYKAAMAAGVKPIVGSEFRVDDPADPAHPHRLVLLVQDLTGYRNLTRLISRAYLERQDTGFPRIDRAWLTESAEGLIALSAGQHGDVGQALVRGHREEAEQRLSDWLGLFGDRFYLEVMRTGRADEDLYLEACVDLATAHSVPVVATNDVRFLKTEDFDAHEVRVCIHEGVTLEDPRRPRHYSAEQYLRTPAEMAELFADLPEALENSLEIAKRCNLELELGKSYLPDSPLPEGRTVNDFIAEASRQGLDWRLARTFDTQAPDFAERRRVYDERLDIELKVICDMGFPGYFLIVADFIQWAKDQGIPVGPGRGSGAGSLVAYALKITDLDPIEHDLLFERFLNPERVSMPDFDIDFCMERRDEVIDYVARKYGRDAVSQIITFGTMAAKAVVRDVGRVLGQPYGFVDKIAKMVPFELKMTLDKALVESEELKAAYAEDEAVTAIIDMARKLEGLARNAGKHAGGVVIAPTKLTDFAPLYCEPGGENLVTQFDKDDVEQAGLVKFDFLGLRTLTIIDWALKTVNARRAEQGEPPLEIERIDPYDEKAFALLKRCETTAVFQLESRGMKELIKKLQPDSFGDITALVALFRPGPLQSGMVDDFIDRKHGRAAVAYPHPDLEPILKPTYGVILYQEQVMQIAQVLAGYSLGGADLLRRAMGKKKAEEMDKQRAIFEQGAAERGVDAGVATRIFDLMEKFAGYGFNKSHSAAYALVSYQTLWLKTHYPAAFMAAVLSADMDNTDKVVTLIDECRAMQLSVEPPCINGSEWRFTTAGDARVIYGLGAIKGVGESAIESILKVRDGRPFADLWDFCRRIDLRRVNRRVVEALIRAGALDKLGKNRATLFNQLPVALKLAEQAHASASSGQNDLFGMGGDDADAVPDPQIAADQWPEWDEDERLLGEKETLGLYLTGHPIDAYESELNAMVSRRIAGLLEGGQSFGFGEEGGARGEPRTVVGLVVAVRVNKTQRGRMASVTLDDRTGRIEATVFSELYEQTRELLVTDSILVVSGQVVFDQFRDSWSLRASAVRPLADARAELADHLHLTLDLAEPARHAQGQTLVDNMIDILQQFRGSGLTVRVHYRRPGATGELRLGEDWRIAPSDNLIKRLRQLLGADAVGIVYERELRLAPSLSLVAPGQFEDQPDPEPAEELAG</sequence>
<dbReference type="PANTHER" id="PTHR32294:SF0">
    <property type="entry name" value="DNA POLYMERASE III SUBUNIT ALPHA"/>
    <property type="match status" value="1"/>
</dbReference>
<dbReference type="CDD" id="cd07433">
    <property type="entry name" value="PHP_PolIIIA_DnaE1"/>
    <property type="match status" value="1"/>
</dbReference>
<dbReference type="InterPro" id="IPR041931">
    <property type="entry name" value="DNA_pol3_alpha_thumb_dom"/>
</dbReference>
<dbReference type="Gene3D" id="3.20.20.140">
    <property type="entry name" value="Metal-dependent hydrolases"/>
    <property type="match status" value="1"/>
</dbReference>
<keyword evidence="6" id="KW-0548">Nucleotidyltransferase</keyword>
<dbReference type="InterPro" id="IPR004805">
    <property type="entry name" value="DnaE2/DnaE/PolC"/>
</dbReference>
<evidence type="ECO:0000256" key="5">
    <source>
        <dbReference type="ARBA" id="ARBA00022679"/>
    </source>
</evidence>
<dbReference type="InterPro" id="IPR029460">
    <property type="entry name" value="DNAPol_HHH"/>
</dbReference>
<dbReference type="EMBL" id="JH603169">
    <property type="protein sequence ID" value="EIC21243.1"/>
    <property type="molecule type" value="Genomic_DNA"/>
</dbReference>
<evidence type="ECO:0000313" key="11">
    <source>
        <dbReference type="EMBL" id="EIC21243.1"/>
    </source>
</evidence>
<feature type="domain" description="Polymerase/histidinol phosphatase N-terminal" evidence="10">
    <location>
        <begin position="6"/>
        <end position="73"/>
    </location>
</feature>
<dbReference type="InterPro" id="IPR016195">
    <property type="entry name" value="Pol/histidinol_Pase-like"/>
</dbReference>
<evidence type="ECO:0000256" key="9">
    <source>
        <dbReference type="ARBA" id="ARBA00049244"/>
    </source>
</evidence>
<keyword evidence="8 11" id="KW-0239">DNA-directed DNA polymerase</keyword>
<evidence type="ECO:0000256" key="3">
    <source>
        <dbReference type="ARBA" id="ARBA00019114"/>
    </source>
</evidence>
<dbReference type="Gene3D" id="1.10.10.1600">
    <property type="entry name" value="Bacterial DNA polymerase III alpha subunit, thumb domain"/>
    <property type="match status" value="1"/>
</dbReference>
<evidence type="ECO:0000256" key="4">
    <source>
        <dbReference type="ARBA" id="ARBA00022490"/>
    </source>
</evidence>
<dbReference type="InterPro" id="IPR011708">
    <property type="entry name" value="DNA_pol3_alpha_NTPase_dom"/>
</dbReference>
<protein>
    <recommendedName>
        <fullName evidence="3">DNA polymerase III subunit alpha</fullName>
        <ecNumber evidence="2">2.7.7.7</ecNumber>
    </recommendedName>
</protein>
<dbReference type="Pfam" id="PF17657">
    <property type="entry name" value="DNA_pol3_finger"/>
    <property type="match status" value="1"/>
</dbReference>
<dbReference type="Pfam" id="PF02811">
    <property type="entry name" value="PHP"/>
    <property type="match status" value="1"/>
</dbReference>
<dbReference type="InterPro" id="IPR040982">
    <property type="entry name" value="DNA_pol3_finger"/>
</dbReference>
<gene>
    <name evidence="11" type="ORF">Thi970DRAFT_01432</name>
</gene>
<organism evidence="11 12">
    <name type="scientific">Thiorhodovibrio frisius</name>
    <dbReference type="NCBI Taxonomy" id="631362"/>
    <lineage>
        <taxon>Bacteria</taxon>
        <taxon>Pseudomonadati</taxon>
        <taxon>Pseudomonadota</taxon>
        <taxon>Gammaproteobacteria</taxon>
        <taxon>Chromatiales</taxon>
        <taxon>Chromatiaceae</taxon>
        <taxon>Thiorhodovibrio</taxon>
    </lineage>
</organism>
<dbReference type="Proteomes" id="UP000002964">
    <property type="component" value="Unassembled WGS sequence"/>
</dbReference>
<dbReference type="eggNOG" id="COG0587">
    <property type="taxonomic scope" value="Bacteria"/>
</dbReference>
<dbReference type="SUPFAM" id="SSF89550">
    <property type="entry name" value="PHP domain-like"/>
    <property type="match status" value="1"/>
</dbReference>
<reference evidence="12" key="1">
    <citation type="submission" date="2011-06" db="EMBL/GenBank/DDBJ databases">
        <authorList>
            <consortium name="US DOE Joint Genome Institute (JGI-PGF)"/>
            <person name="Lucas S."/>
            <person name="Han J."/>
            <person name="Lapidus A."/>
            <person name="Cheng J.-F."/>
            <person name="Goodwin L."/>
            <person name="Pitluck S."/>
            <person name="Peters L."/>
            <person name="Land M.L."/>
            <person name="Hauser L."/>
            <person name="Vogl K."/>
            <person name="Liu Z."/>
            <person name="Overmann J."/>
            <person name="Frigaard N.-U."/>
            <person name="Bryant D.A."/>
            <person name="Woyke T.J."/>
        </authorList>
    </citation>
    <scope>NUCLEOTIDE SEQUENCE [LARGE SCALE GENOMIC DNA]</scope>
    <source>
        <strain evidence="12">970</strain>
    </source>
</reference>
<proteinExistence type="predicted"/>
<comment type="subcellular location">
    <subcellularLocation>
        <location evidence="1">Cytoplasm</location>
    </subcellularLocation>
</comment>
<dbReference type="InterPro" id="IPR049821">
    <property type="entry name" value="PolIIIA_DnaE1_PHP"/>
</dbReference>
<dbReference type="InterPro" id="IPR004365">
    <property type="entry name" value="NA-bd_OB_tRNA"/>
</dbReference>
<dbReference type="InterPro" id="IPR048472">
    <property type="entry name" value="DNA_pol_IIIA_C"/>
</dbReference>
<dbReference type="FunFam" id="1.10.10.1600:FF:000001">
    <property type="entry name" value="DNA polymerase III subunit alpha"/>
    <property type="match status" value="1"/>
</dbReference>
<dbReference type="PANTHER" id="PTHR32294">
    <property type="entry name" value="DNA POLYMERASE III SUBUNIT ALPHA"/>
    <property type="match status" value="1"/>
</dbReference>
<evidence type="ECO:0000256" key="1">
    <source>
        <dbReference type="ARBA" id="ARBA00004496"/>
    </source>
</evidence>
<dbReference type="Pfam" id="PF01336">
    <property type="entry name" value="tRNA_anti-codon"/>
    <property type="match status" value="1"/>
</dbReference>
<dbReference type="GO" id="GO:0003887">
    <property type="term" value="F:DNA-directed DNA polymerase activity"/>
    <property type="evidence" value="ECO:0007669"/>
    <property type="project" value="UniProtKB-KW"/>
</dbReference>
<dbReference type="GO" id="GO:0008408">
    <property type="term" value="F:3'-5' exonuclease activity"/>
    <property type="evidence" value="ECO:0007669"/>
    <property type="project" value="InterPro"/>
</dbReference>
<dbReference type="InterPro" id="IPR012340">
    <property type="entry name" value="NA-bd_OB-fold"/>
</dbReference>
<dbReference type="InterPro" id="IPR003141">
    <property type="entry name" value="Pol/His_phosphatase_N"/>
</dbReference>
<dbReference type="HOGENOM" id="CLU_001600_0_0_6"/>
<evidence type="ECO:0000256" key="2">
    <source>
        <dbReference type="ARBA" id="ARBA00012417"/>
    </source>
</evidence>